<evidence type="ECO:0000256" key="9">
    <source>
        <dbReference type="ARBA" id="ARBA00023012"/>
    </source>
</evidence>
<dbReference type="SUPFAM" id="SSF55785">
    <property type="entry name" value="PYP-like sensor domain (PAS domain)"/>
    <property type="match status" value="2"/>
</dbReference>
<accession>A0A944HDD7</accession>
<evidence type="ECO:0000256" key="6">
    <source>
        <dbReference type="ARBA" id="ARBA00022741"/>
    </source>
</evidence>
<name>A0A944HDD7_DENI1</name>
<evidence type="ECO:0000256" key="3">
    <source>
        <dbReference type="ARBA" id="ARBA00012438"/>
    </source>
</evidence>
<evidence type="ECO:0000256" key="4">
    <source>
        <dbReference type="ARBA" id="ARBA00022553"/>
    </source>
</evidence>
<dbReference type="Pfam" id="PF02518">
    <property type="entry name" value="HATPase_c"/>
    <property type="match status" value="1"/>
</dbReference>
<dbReference type="Gene3D" id="3.30.450.20">
    <property type="entry name" value="PAS domain"/>
    <property type="match status" value="2"/>
</dbReference>
<dbReference type="Gene3D" id="3.30.565.10">
    <property type="entry name" value="Histidine kinase-like ATPase, C-terminal domain"/>
    <property type="match status" value="1"/>
</dbReference>
<keyword evidence="4" id="KW-0597">Phosphoprotein</keyword>
<dbReference type="InterPro" id="IPR000014">
    <property type="entry name" value="PAS"/>
</dbReference>
<keyword evidence="8" id="KW-0067">ATP-binding</keyword>
<keyword evidence="6" id="KW-0547">Nucleotide-binding</keyword>
<evidence type="ECO:0000256" key="11">
    <source>
        <dbReference type="ARBA" id="ARBA00023306"/>
    </source>
</evidence>
<dbReference type="PRINTS" id="PR00344">
    <property type="entry name" value="BCTRLSENSOR"/>
</dbReference>
<sequence>MSRADIELMLDASAEMLLVINARTLTVRSANRAAAARLGYSVQALAGTPIVALARGLADMCFWDEVQAGGAGRLTDAEGLYQCADGSMMAVVQSVARADDALVIRAREVAASCADEAAPVDAFAQLQAILEATADGILLLDHTGAVAGMNRRLARMWSLPDALLRRRDDAAVRDAMCAALKDDGLRLSGRFAQCAGNDDTFDLLTLKDGRVFECTSRPARHGGQVIGRVFCFSDASVRQRAANELAQARDAAEAASRAKSEFLAMMSHEIRTPMNAIIGMASLLESTGLDDEQQKCVGTIRSSGEALLAVIDDILDFARGDARKLALMARPFRIRELVDAVSGLFAGQARSSGVAFEVSVEHEVPDVLIGDEGRLRQVLINLLGNAFKFTPGGRVSVHVACAASHPGDRSGTQRLSIAVRDTGIGIDPRDQGAIFRPFMQADMSSTRPHGGAGLGLPICTMLCELMQGGIKVDSQPGQGTCFTVDVCLEQVPPAA</sequence>
<keyword evidence="11" id="KW-0131">Cell cycle</keyword>
<proteinExistence type="predicted"/>
<dbReference type="SUPFAM" id="SSF55874">
    <property type="entry name" value="ATPase domain of HSP90 chaperone/DNA topoisomerase II/histidine kinase"/>
    <property type="match status" value="1"/>
</dbReference>
<dbReference type="GO" id="GO:0000155">
    <property type="term" value="F:phosphorelay sensor kinase activity"/>
    <property type="evidence" value="ECO:0007669"/>
    <property type="project" value="InterPro"/>
</dbReference>
<keyword evidence="16" id="KW-1185">Reference proteome</keyword>
<evidence type="ECO:0000256" key="5">
    <source>
        <dbReference type="ARBA" id="ARBA00022679"/>
    </source>
</evidence>
<comment type="subcellular location">
    <subcellularLocation>
        <location evidence="2">Membrane</location>
    </subcellularLocation>
</comment>
<evidence type="ECO:0000259" key="14">
    <source>
        <dbReference type="PROSITE" id="PS50109"/>
    </source>
</evidence>
<dbReference type="InterPro" id="IPR036097">
    <property type="entry name" value="HisK_dim/P_sf"/>
</dbReference>
<reference evidence="16" key="1">
    <citation type="journal article" date="2022" name="ISME J.">
        <title>Genetic and phylogenetic analysis of dissimilatory iodate-reducing bacteria identifies potential niches across the world's oceans.</title>
        <authorList>
            <person name="Reyes-Umana V."/>
            <person name="Henning Z."/>
            <person name="Lee K."/>
            <person name="Barnum T.P."/>
            <person name="Coates J.D."/>
        </authorList>
    </citation>
    <scope>NUCLEOTIDE SEQUENCE [LARGE SCALE GENOMIC DNA]</scope>
    <source>
        <strain evidence="16">IR12</strain>
    </source>
</reference>
<feature type="domain" description="Histidine kinase" evidence="14">
    <location>
        <begin position="265"/>
        <end position="490"/>
    </location>
</feature>
<comment type="caution">
    <text evidence="15">The sequence shown here is derived from an EMBL/GenBank/DDBJ whole genome shotgun (WGS) entry which is preliminary data.</text>
</comment>
<dbReference type="RefSeq" id="WP_214363554.1">
    <property type="nucleotide sequence ID" value="NZ_JAEKFT010000034.1"/>
</dbReference>
<dbReference type="Pfam" id="PF13188">
    <property type="entry name" value="PAS_8"/>
    <property type="match status" value="2"/>
</dbReference>
<dbReference type="SMART" id="SM00091">
    <property type="entry name" value="PAS"/>
    <property type="match status" value="2"/>
</dbReference>
<dbReference type="InterPro" id="IPR003661">
    <property type="entry name" value="HisK_dim/P_dom"/>
</dbReference>
<dbReference type="SMART" id="SM00388">
    <property type="entry name" value="HisKA"/>
    <property type="match status" value="1"/>
</dbReference>
<gene>
    <name evidence="15" type="ORF">I8J34_20750</name>
</gene>
<dbReference type="AlphaFoldDB" id="A0A944HDD7"/>
<dbReference type="Pfam" id="PF00512">
    <property type="entry name" value="HisKA"/>
    <property type="match status" value="1"/>
</dbReference>
<dbReference type="InterPro" id="IPR036890">
    <property type="entry name" value="HATPase_C_sf"/>
</dbReference>
<evidence type="ECO:0000256" key="10">
    <source>
        <dbReference type="ARBA" id="ARBA00023136"/>
    </source>
</evidence>
<dbReference type="CDD" id="cd00082">
    <property type="entry name" value="HisKA"/>
    <property type="match status" value="1"/>
</dbReference>
<dbReference type="InterPro" id="IPR004358">
    <property type="entry name" value="Sig_transdc_His_kin-like_C"/>
</dbReference>
<dbReference type="InterPro" id="IPR035965">
    <property type="entry name" value="PAS-like_dom_sf"/>
</dbReference>
<dbReference type="PROSITE" id="PS50109">
    <property type="entry name" value="HIS_KIN"/>
    <property type="match status" value="1"/>
</dbReference>
<evidence type="ECO:0000256" key="7">
    <source>
        <dbReference type="ARBA" id="ARBA00022777"/>
    </source>
</evidence>
<protein>
    <recommendedName>
        <fullName evidence="13">Virulence sensor protein BvgS</fullName>
        <ecNumber evidence="3">2.7.13.3</ecNumber>
    </recommendedName>
</protein>
<evidence type="ECO:0000313" key="15">
    <source>
        <dbReference type="EMBL" id="MBT0963622.1"/>
    </source>
</evidence>
<comment type="catalytic activity">
    <reaction evidence="1">
        <text>ATP + protein L-histidine = ADP + protein N-phospho-L-histidine.</text>
        <dbReference type="EC" id="2.7.13.3"/>
    </reaction>
</comment>
<comment type="function">
    <text evidence="12">Member of the two-component regulatory system BvgS/BvgA. Phosphorylates BvgA via a four-step phosphorelay in response to environmental signals.</text>
</comment>
<dbReference type="FunFam" id="3.30.565.10:FF:000010">
    <property type="entry name" value="Sensor histidine kinase RcsC"/>
    <property type="match status" value="1"/>
</dbReference>
<evidence type="ECO:0000256" key="12">
    <source>
        <dbReference type="ARBA" id="ARBA00058004"/>
    </source>
</evidence>
<evidence type="ECO:0000256" key="1">
    <source>
        <dbReference type="ARBA" id="ARBA00000085"/>
    </source>
</evidence>
<dbReference type="EMBL" id="JAEKFT010000034">
    <property type="protein sequence ID" value="MBT0963622.1"/>
    <property type="molecule type" value="Genomic_DNA"/>
</dbReference>
<dbReference type="Proteomes" id="UP000694660">
    <property type="component" value="Unassembled WGS sequence"/>
</dbReference>
<keyword evidence="9" id="KW-0902">Two-component regulatory system</keyword>
<evidence type="ECO:0000313" key="16">
    <source>
        <dbReference type="Proteomes" id="UP000694660"/>
    </source>
</evidence>
<keyword evidence="7" id="KW-0418">Kinase</keyword>
<organism evidence="15 16">
    <name type="scientific">Denitromonas iodatirespirans</name>
    <dbReference type="NCBI Taxonomy" id="2795389"/>
    <lineage>
        <taxon>Bacteria</taxon>
        <taxon>Pseudomonadati</taxon>
        <taxon>Pseudomonadota</taxon>
        <taxon>Betaproteobacteria</taxon>
        <taxon>Rhodocyclales</taxon>
        <taxon>Zoogloeaceae</taxon>
        <taxon>Denitromonas</taxon>
    </lineage>
</organism>
<dbReference type="PANTHER" id="PTHR43047">
    <property type="entry name" value="TWO-COMPONENT HISTIDINE PROTEIN KINASE"/>
    <property type="match status" value="1"/>
</dbReference>
<dbReference type="PANTHER" id="PTHR43047:SF78">
    <property type="entry name" value="SENSORY_REGULATORY PROTEIN RPFC"/>
    <property type="match status" value="1"/>
</dbReference>
<dbReference type="SUPFAM" id="SSF47384">
    <property type="entry name" value="Homodimeric domain of signal transducing histidine kinase"/>
    <property type="match status" value="1"/>
</dbReference>
<dbReference type="GO" id="GO:0016020">
    <property type="term" value="C:membrane"/>
    <property type="evidence" value="ECO:0007669"/>
    <property type="project" value="UniProtKB-SubCell"/>
</dbReference>
<dbReference type="InterPro" id="IPR005467">
    <property type="entry name" value="His_kinase_dom"/>
</dbReference>
<keyword evidence="5" id="KW-0808">Transferase</keyword>
<dbReference type="SMART" id="SM00387">
    <property type="entry name" value="HATPase_c"/>
    <property type="match status" value="1"/>
</dbReference>
<evidence type="ECO:0000256" key="13">
    <source>
        <dbReference type="ARBA" id="ARBA00070152"/>
    </source>
</evidence>
<dbReference type="EC" id="2.7.13.3" evidence="3"/>
<dbReference type="Gene3D" id="1.10.287.130">
    <property type="match status" value="1"/>
</dbReference>
<dbReference type="CDD" id="cd16922">
    <property type="entry name" value="HATPase_EvgS-ArcB-TorS-like"/>
    <property type="match status" value="1"/>
</dbReference>
<keyword evidence="10" id="KW-0472">Membrane</keyword>
<dbReference type="GO" id="GO:0005524">
    <property type="term" value="F:ATP binding"/>
    <property type="evidence" value="ECO:0007669"/>
    <property type="project" value="UniProtKB-KW"/>
</dbReference>
<evidence type="ECO:0000256" key="8">
    <source>
        <dbReference type="ARBA" id="ARBA00022840"/>
    </source>
</evidence>
<dbReference type="FunFam" id="1.10.287.130:FF:000038">
    <property type="entry name" value="Sensory transduction histidine kinase"/>
    <property type="match status" value="1"/>
</dbReference>
<dbReference type="InterPro" id="IPR003594">
    <property type="entry name" value="HATPase_dom"/>
</dbReference>
<evidence type="ECO:0000256" key="2">
    <source>
        <dbReference type="ARBA" id="ARBA00004370"/>
    </source>
</evidence>